<evidence type="ECO:0000256" key="1">
    <source>
        <dbReference type="SAM" id="SignalP"/>
    </source>
</evidence>
<feature type="chain" id="PRO_5046267381" evidence="1">
    <location>
        <begin position="22"/>
        <end position="55"/>
    </location>
</feature>
<dbReference type="Proteomes" id="UP000679126">
    <property type="component" value="Unassembled WGS sequence"/>
</dbReference>
<proteinExistence type="predicted"/>
<keyword evidence="3" id="KW-1185">Reference proteome</keyword>
<keyword evidence="1" id="KW-0732">Signal</keyword>
<accession>A0ABS3YD92</accession>
<name>A0ABS3YD92_9BACT</name>
<gene>
    <name evidence="2" type="ORF">J7I43_10420</name>
</gene>
<evidence type="ECO:0000313" key="3">
    <source>
        <dbReference type="Proteomes" id="UP000679126"/>
    </source>
</evidence>
<comment type="caution">
    <text evidence="2">The sequence shown here is derived from an EMBL/GenBank/DDBJ whole genome shotgun (WGS) entry which is preliminary data.</text>
</comment>
<dbReference type="RefSeq" id="WP_209145612.1">
    <property type="nucleotide sequence ID" value="NZ_JAGHKP010000002.1"/>
</dbReference>
<dbReference type="EMBL" id="JAGHKP010000002">
    <property type="protein sequence ID" value="MBO9152626.1"/>
    <property type="molecule type" value="Genomic_DNA"/>
</dbReference>
<organism evidence="2 3">
    <name type="scientific">Chitinophaga chungangae</name>
    <dbReference type="NCBI Taxonomy" id="2821488"/>
    <lineage>
        <taxon>Bacteria</taxon>
        <taxon>Pseudomonadati</taxon>
        <taxon>Bacteroidota</taxon>
        <taxon>Chitinophagia</taxon>
        <taxon>Chitinophagales</taxon>
        <taxon>Chitinophagaceae</taxon>
        <taxon>Chitinophaga</taxon>
    </lineage>
</organism>
<protein>
    <submittedName>
        <fullName evidence="2">Uncharacterized protein</fullName>
    </submittedName>
</protein>
<feature type="signal peptide" evidence="1">
    <location>
        <begin position="1"/>
        <end position="21"/>
    </location>
</feature>
<dbReference type="PROSITE" id="PS51257">
    <property type="entry name" value="PROKAR_LIPOPROTEIN"/>
    <property type="match status" value="1"/>
</dbReference>
<reference evidence="3" key="1">
    <citation type="submission" date="2021-03" db="EMBL/GenBank/DDBJ databases">
        <title>Assistant Professor.</title>
        <authorList>
            <person name="Huq M.A."/>
        </authorList>
    </citation>
    <scope>NUCLEOTIDE SEQUENCE [LARGE SCALE GENOMIC DNA]</scope>
    <source>
        <strain evidence="3">MAH-28</strain>
    </source>
</reference>
<sequence length="55" mass="6155">MRKLCLLLVLCGMVAAVGCRAQKTGCPTPVKNLGAERVMDEMNKPQKKGLFRRRH</sequence>
<evidence type="ECO:0000313" key="2">
    <source>
        <dbReference type="EMBL" id="MBO9152626.1"/>
    </source>
</evidence>